<dbReference type="Proteomes" id="UP001497482">
    <property type="component" value="Chromosome 19"/>
</dbReference>
<dbReference type="EMBL" id="OZ035841">
    <property type="protein sequence ID" value="CAL1590074.1"/>
    <property type="molecule type" value="Genomic_DNA"/>
</dbReference>
<dbReference type="SUPFAM" id="SSF56219">
    <property type="entry name" value="DNase I-like"/>
    <property type="match status" value="1"/>
</dbReference>
<dbReference type="Gene3D" id="3.60.10.10">
    <property type="entry name" value="Endonuclease/exonuclease/phosphatase"/>
    <property type="match status" value="1"/>
</dbReference>
<protein>
    <submittedName>
        <fullName evidence="2">Uncharacterized protein</fullName>
    </submittedName>
</protein>
<feature type="region of interest" description="Disordered" evidence="1">
    <location>
        <begin position="76"/>
        <end position="101"/>
    </location>
</feature>
<organism evidence="2 3">
    <name type="scientific">Knipowitschia caucasica</name>
    <name type="common">Caucasian dwarf goby</name>
    <name type="synonym">Pomatoschistus caucasicus</name>
    <dbReference type="NCBI Taxonomy" id="637954"/>
    <lineage>
        <taxon>Eukaryota</taxon>
        <taxon>Metazoa</taxon>
        <taxon>Chordata</taxon>
        <taxon>Craniata</taxon>
        <taxon>Vertebrata</taxon>
        <taxon>Euteleostomi</taxon>
        <taxon>Actinopterygii</taxon>
        <taxon>Neopterygii</taxon>
        <taxon>Teleostei</taxon>
        <taxon>Neoteleostei</taxon>
        <taxon>Acanthomorphata</taxon>
        <taxon>Gobiaria</taxon>
        <taxon>Gobiiformes</taxon>
        <taxon>Gobioidei</taxon>
        <taxon>Gobiidae</taxon>
        <taxon>Gobiinae</taxon>
        <taxon>Knipowitschia</taxon>
    </lineage>
</organism>
<name>A0AAV2KPT7_KNICA</name>
<gene>
    <name evidence="2" type="ORF">KC01_LOCUS19641</name>
</gene>
<keyword evidence="3" id="KW-1185">Reference proteome</keyword>
<evidence type="ECO:0000256" key="1">
    <source>
        <dbReference type="SAM" id="MobiDB-lite"/>
    </source>
</evidence>
<feature type="region of interest" description="Disordered" evidence="1">
    <location>
        <begin position="143"/>
        <end position="166"/>
    </location>
</feature>
<evidence type="ECO:0000313" key="3">
    <source>
        <dbReference type="Proteomes" id="UP001497482"/>
    </source>
</evidence>
<dbReference type="PANTHER" id="PTHR46670">
    <property type="entry name" value="ENDO/EXONUCLEASE/PHOSPHATASE DOMAIN-CONTAINING PROTEIN"/>
    <property type="match status" value="1"/>
</dbReference>
<accession>A0AAV2KPT7</accession>
<sequence length="255" mass="28196">MPSRYGLIGSPKSKPGSPTVGQSLEDLRCMFSWSPSSPRWRLWIVFLTCLSIVGCSSPGMWLTLTTTSSGTSTIVPAGSSTRTWRLHSSSPSPRSPPLNLPRRQRYIHRGLGRRFTVLKHGGENSIASLWSAQHGALRRRHTLTRHQSTATHRAHKRSERNPGVDYSVLRPLSGLDSKRTMTIEQLNVRSLSNKAGLIHDHISERDIDIMCLSETWQQPGVFSALNEACPPGYSYLHKARTTGWPALLAGLPVGA</sequence>
<reference evidence="2 3" key="1">
    <citation type="submission" date="2024-04" db="EMBL/GenBank/DDBJ databases">
        <authorList>
            <person name="Waldvogel A.-M."/>
            <person name="Schoenle A."/>
        </authorList>
    </citation>
    <scope>NUCLEOTIDE SEQUENCE [LARGE SCALE GENOMIC DNA]</scope>
</reference>
<dbReference type="PANTHER" id="PTHR46670:SF3">
    <property type="entry name" value="ENDONUCLEASE_EXONUCLEASE_PHOSPHATASE DOMAIN-CONTAINING PROTEIN"/>
    <property type="match status" value="1"/>
</dbReference>
<dbReference type="AlphaFoldDB" id="A0AAV2KPT7"/>
<dbReference type="InterPro" id="IPR036691">
    <property type="entry name" value="Endo/exonu/phosph_ase_sf"/>
</dbReference>
<evidence type="ECO:0000313" key="2">
    <source>
        <dbReference type="EMBL" id="CAL1590074.1"/>
    </source>
</evidence>
<proteinExistence type="predicted"/>